<keyword evidence="9" id="KW-1133">Transmembrane helix</keyword>
<keyword evidence="2" id="KW-0813">Transport</keyword>
<keyword evidence="18" id="KW-1185">Reference proteome</keyword>
<evidence type="ECO:0000256" key="7">
    <source>
        <dbReference type="ARBA" id="ARBA00022737"/>
    </source>
</evidence>
<feature type="chain" id="PRO_5004807644" description="Gnk2-homologous domain-containing protein" evidence="15">
    <location>
        <begin position="35"/>
        <end position="292"/>
    </location>
</feature>
<dbReference type="PANTHER" id="PTHR32080:SF2">
    <property type="entry name" value="PLASMODESMATA-LOCATED PROTEIN 8"/>
    <property type="match status" value="1"/>
</dbReference>
<sequence>MLSKPTPNPNPLPLPLFSLIIFSILSLGFQSSSAYTFIYGGCSQARYQPGSTYQSNLNSLMTSLANSASSSLYKTFTSGSSSDTVYGLYQCRGDLGTADCGRCVQNAASQLGLVCPNAFAAGLQLDACFLRYENTNFIGKLDTTLVYKKCSKSSSGDSEFLERREDVFGAVMAGGGGFRVGGSGLVQGVGQCVGDLATGDCAACLETAVTTLRNVCGAALAGDSYLAQCYVRYWASGYYSHSSPGNLTYILSFTSLPAGPPHYPHPGGPSTNTNALKRAQNRVGIGRPRATP</sequence>
<keyword evidence="4" id="KW-0945">Host-virus interaction</keyword>
<evidence type="ECO:0000256" key="4">
    <source>
        <dbReference type="ARBA" id="ARBA00022581"/>
    </source>
</evidence>
<keyword evidence="6 15" id="KW-0732">Signal</keyword>
<dbReference type="FunFam" id="3.30.430.20:FF:000001">
    <property type="entry name" value="cysteine-rich repeat secretory protein 3"/>
    <property type="match status" value="1"/>
</dbReference>
<comment type="subcellular location">
    <subcellularLocation>
        <location evidence="12">Cell junction</location>
        <location evidence="12">Plasmodesma</location>
    </subcellularLocation>
    <subcellularLocation>
        <location evidence="1">Cell membrane</location>
        <topology evidence="1">Single-pass type I membrane protein</topology>
    </subcellularLocation>
</comment>
<dbReference type="PROSITE" id="PS51473">
    <property type="entry name" value="GNK2"/>
    <property type="match status" value="2"/>
</dbReference>
<evidence type="ECO:0000256" key="13">
    <source>
        <dbReference type="ARBA" id="ARBA00038393"/>
    </source>
</evidence>
<evidence type="ECO:0000256" key="14">
    <source>
        <dbReference type="SAM" id="MobiDB-lite"/>
    </source>
</evidence>
<reference evidence="18" key="1">
    <citation type="journal article" date="2013" name="Science">
        <title>The Amborella genome and the evolution of flowering plants.</title>
        <authorList>
            <consortium name="Amborella Genome Project"/>
        </authorList>
    </citation>
    <scope>NUCLEOTIDE SEQUENCE [LARGE SCALE GENOMIC DNA]</scope>
</reference>
<evidence type="ECO:0000256" key="12">
    <source>
        <dbReference type="ARBA" id="ARBA00024184"/>
    </source>
</evidence>
<name>W1NG26_AMBTC</name>
<evidence type="ECO:0000256" key="6">
    <source>
        <dbReference type="ARBA" id="ARBA00022729"/>
    </source>
</evidence>
<evidence type="ECO:0000256" key="15">
    <source>
        <dbReference type="SAM" id="SignalP"/>
    </source>
</evidence>
<keyword evidence="8" id="KW-0965">Cell junction</keyword>
<evidence type="ECO:0000256" key="11">
    <source>
        <dbReference type="ARBA" id="ARBA00023157"/>
    </source>
</evidence>
<proteinExistence type="inferred from homology"/>
<dbReference type="OMA" id="SHHINAH"/>
<dbReference type="GO" id="GO:0009506">
    <property type="term" value="C:plasmodesma"/>
    <property type="evidence" value="ECO:0000318"/>
    <property type="project" value="GO_Central"/>
</dbReference>
<dbReference type="eggNOG" id="ENOG502QU9X">
    <property type="taxonomic scope" value="Eukaryota"/>
</dbReference>
<dbReference type="Pfam" id="PF01657">
    <property type="entry name" value="Stress-antifung"/>
    <property type="match status" value="2"/>
</dbReference>
<dbReference type="CDD" id="cd23509">
    <property type="entry name" value="Gnk2-like"/>
    <property type="match status" value="2"/>
</dbReference>
<comment type="similarity">
    <text evidence="13">Belongs to the cysteine-rich repeat secretory protein family. Plasmodesmata-located proteins (PDLD) subfamily.</text>
</comment>
<dbReference type="Proteomes" id="UP000017836">
    <property type="component" value="Unassembled WGS sequence"/>
</dbReference>
<dbReference type="GO" id="GO:0005886">
    <property type="term" value="C:plasma membrane"/>
    <property type="evidence" value="ECO:0007669"/>
    <property type="project" value="UniProtKB-SubCell"/>
</dbReference>
<feature type="signal peptide" evidence="15">
    <location>
        <begin position="1"/>
        <end position="34"/>
    </location>
</feature>
<dbReference type="Gene3D" id="3.30.430.20">
    <property type="entry name" value="Gnk2 domain, C-X8-C-X2-C motif"/>
    <property type="match status" value="2"/>
</dbReference>
<feature type="domain" description="Gnk2-homologous" evidence="16">
    <location>
        <begin position="35"/>
        <end position="137"/>
    </location>
</feature>
<keyword evidence="10" id="KW-0472">Membrane</keyword>
<keyword evidence="3" id="KW-1003">Cell membrane</keyword>
<dbReference type="HOGENOM" id="CLU_000288_33_0_1"/>
<evidence type="ECO:0000256" key="8">
    <source>
        <dbReference type="ARBA" id="ARBA00022949"/>
    </source>
</evidence>
<evidence type="ECO:0000256" key="3">
    <source>
        <dbReference type="ARBA" id="ARBA00022475"/>
    </source>
</evidence>
<dbReference type="InterPro" id="IPR038408">
    <property type="entry name" value="GNK2_sf"/>
</dbReference>
<evidence type="ECO:0000256" key="1">
    <source>
        <dbReference type="ARBA" id="ARBA00004251"/>
    </source>
</evidence>
<feature type="region of interest" description="Disordered" evidence="14">
    <location>
        <begin position="261"/>
        <end position="292"/>
    </location>
</feature>
<gene>
    <name evidence="17" type="ORF">AMTR_s00011p00250000</name>
</gene>
<evidence type="ECO:0000313" key="17">
    <source>
        <dbReference type="EMBL" id="ERM94727.1"/>
    </source>
</evidence>
<dbReference type="InterPro" id="IPR002902">
    <property type="entry name" value="GNK2"/>
</dbReference>
<keyword evidence="7" id="KW-0677">Repeat</keyword>
<dbReference type="EMBL" id="KI397507">
    <property type="protein sequence ID" value="ERM94727.1"/>
    <property type="molecule type" value="Genomic_DNA"/>
</dbReference>
<evidence type="ECO:0000256" key="9">
    <source>
        <dbReference type="ARBA" id="ARBA00022989"/>
    </source>
</evidence>
<dbReference type="PANTHER" id="PTHR32080">
    <property type="entry name" value="ANTIFUNGAL PROTEIN GINKBILOBIN-2-LIKE"/>
    <property type="match status" value="1"/>
</dbReference>
<dbReference type="AlphaFoldDB" id="W1NG26"/>
<feature type="domain" description="Gnk2-homologous" evidence="16">
    <location>
        <begin position="138"/>
        <end position="238"/>
    </location>
</feature>
<evidence type="ECO:0000256" key="10">
    <source>
        <dbReference type="ARBA" id="ARBA00023136"/>
    </source>
</evidence>
<keyword evidence="5" id="KW-0812">Transmembrane</keyword>
<evidence type="ECO:0000313" key="18">
    <source>
        <dbReference type="Proteomes" id="UP000017836"/>
    </source>
</evidence>
<protein>
    <recommendedName>
        <fullName evidence="16">Gnk2-homologous domain-containing protein</fullName>
    </recommendedName>
</protein>
<dbReference type="InterPro" id="IPR051378">
    <property type="entry name" value="Cell2Cell_Antifungal"/>
</dbReference>
<keyword evidence="11" id="KW-1015">Disulfide bond</keyword>
<evidence type="ECO:0000256" key="5">
    <source>
        <dbReference type="ARBA" id="ARBA00022692"/>
    </source>
</evidence>
<evidence type="ECO:0000256" key="2">
    <source>
        <dbReference type="ARBA" id="ARBA00022448"/>
    </source>
</evidence>
<dbReference type="Gramene" id="ERM94727">
    <property type="protein sequence ID" value="ERM94727"/>
    <property type="gene ID" value="AMTR_s00011p00250000"/>
</dbReference>
<accession>W1NG26</accession>
<organism evidence="17 18">
    <name type="scientific">Amborella trichopoda</name>
    <dbReference type="NCBI Taxonomy" id="13333"/>
    <lineage>
        <taxon>Eukaryota</taxon>
        <taxon>Viridiplantae</taxon>
        <taxon>Streptophyta</taxon>
        <taxon>Embryophyta</taxon>
        <taxon>Tracheophyta</taxon>
        <taxon>Spermatophyta</taxon>
        <taxon>Magnoliopsida</taxon>
        <taxon>Amborellales</taxon>
        <taxon>Amborellaceae</taxon>
        <taxon>Amborella</taxon>
    </lineage>
</organism>
<evidence type="ECO:0000259" key="16">
    <source>
        <dbReference type="PROSITE" id="PS51473"/>
    </source>
</evidence>